<comment type="caution">
    <text evidence="6">The sequence shown here is derived from an EMBL/GenBank/DDBJ whole genome shotgun (WGS) entry which is preliminary data.</text>
</comment>
<proteinExistence type="predicted"/>
<evidence type="ECO:0000256" key="5">
    <source>
        <dbReference type="SAM" id="Phobius"/>
    </source>
</evidence>
<dbReference type="Proteomes" id="UP000614460">
    <property type="component" value="Unassembled WGS sequence"/>
</dbReference>
<sequence length="119" mass="13183">MENSHTPIENGDNGSINDGKNIAIIAYLTIIGLIIAFVLNNEKRNDFATFHIRQSLGIFLTLFVAGLFRYIPFIGWILSLVVVIAMAILWIIGIINAANGNKKPVPFLGEYYNNLFSGI</sequence>
<protein>
    <recommendedName>
        <fullName evidence="8">Import component protein</fullName>
    </recommendedName>
</protein>
<evidence type="ECO:0000256" key="4">
    <source>
        <dbReference type="ARBA" id="ARBA00023136"/>
    </source>
</evidence>
<comment type="subcellular location">
    <subcellularLocation>
        <location evidence="1">Membrane</location>
        <topology evidence="1">Multi-pass membrane protein</topology>
    </subcellularLocation>
</comment>
<gene>
    <name evidence="6" type="ORF">GCM10011516_03800</name>
</gene>
<keyword evidence="4 5" id="KW-0472">Membrane</keyword>
<dbReference type="GO" id="GO:0016020">
    <property type="term" value="C:membrane"/>
    <property type="evidence" value="ECO:0007669"/>
    <property type="project" value="UniProtKB-SubCell"/>
</dbReference>
<dbReference type="PANTHER" id="PTHR36460">
    <property type="entry name" value="UPF0132 DOMAIN PROTEIN (AFU_ORTHOLOGUE AFUA_3G10255)"/>
    <property type="match status" value="1"/>
</dbReference>
<keyword evidence="2 5" id="KW-0812">Transmembrane</keyword>
<name>A0A8H9KW61_9SPHI</name>
<evidence type="ECO:0008006" key="8">
    <source>
        <dbReference type="Google" id="ProtNLM"/>
    </source>
</evidence>
<accession>A0A8H9KW61</accession>
<reference evidence="6" key="2">
    <citation type="submission" date="2020-09" db="EMBL/GenBank/DDBJ databases">
        <authorList>
            <person name="Sun Q."/>
            <person name="Zhou Y."/>
        </authorList>
    </citation>
    <scope>NUCLEOTIDE SEQUENCE</scope>
    <source>
        <strain evidence="6">CGMCC 1.15966</strain>
    </source>
</reference>
<reference evidence="6" key="1">
    <citation type="journal article" date="2014" name="Int. J. Syst. Evol. Microbiol.">
        <title>Complete genome sequence of Corynebacterium casei LMG S-19264T (=DSM 44701T), isolated from a smear-ripened cheese.</title>
        <authorList>
            <consortium name="US DOE Joint Genome Institute (JGI-PGF)"/>
            <person name="Walter F."/>
            <person name="Albersmeier A."/>
            <person name="Kalinowski J."/>
            <person name="Ruckert C."/>
        </authorList>
    </citation>
    <scope>NUCLEOTIDE SEQUENCE</scope>
    <source>
        <strain evidence="6">CGMCC 1.15966</strain>
    </source>
</reference>
<feature type="transmembrane region" description="Helical" evidence="5">
    <location>
        <begin position="52"/>
        <end position="71"/>
    </location>
</feature>
<dbReference type="RefSeq" id="WP_182497941.1">
    <property type="nucleotide sequence ID" value="NZ_BMKM01000001.1"/>
</dbReference>
<dbReference type="AlphaFoldDB" id="A0A8H9KW61"/>
<keyword evidence="3 5" id="KW-1133">Transmembrane helix</keyword>
<keyword evidence="7" id="KW-1185">Reference proteome</keyword>
<evidence type="ECO:0000256" key="1">
    <source>
        <dbReference type="ARBA" id="ARBA00004141"/>
    </source>
</evidence>
<evidence type="ECO:0000313" key="7">
    <source>
        <dbReference type="Proteomes" id="UP000614460"/>
    </source>
</evidence>
<evidence type="ECO:0000313" key="6">
    <source>
        <dbReference type="EMBL" id="GGE09367.1"/>
    </source>
</evidence>
<organism evidence="6 7">
    <name type="scientific">Sphingobacterium cellulitidis</name>
    <dbReference type="NCBI Taxonomy" id="1768011"/>
    <lineage>
        <taxon>Bacteria</taxon>
        <taxon>Pseudomonadati</taxon>
        <taxon>Bacteroidota</taxon>
        <taxon>Sphingobacteriia</taxon>
        <taxon>Sphingobacteriales</taxon>
        <taxon>Sphingobacteriaceae</taxon>
        <taxon>Sphingobacterium</taxon>
    </lineage>
</organism>
<dbReference type="PANTHER" id="PTHR36460:SF1">
    <property type="entry name" value="UPF0132 DOMAIN PROTEIN (AFU_ORTHOLOGUE AFUA_3G10255)"/>
    <property type="match status" value="1"/>
</dbReference>
<feature type="transmembrane region" description="Helical" evidence="5">
    <location>
        <begin position="22"/>
        <end position="40"/>
    </location>
</feature>
<evidence type="ECO:0000256" key="2">
    <source>
        <dbReference type="ARBA" id="ARBA00022692"/>
    </source>
</evidence>
<feature type="transmembrane region" description="Helical" evidence="5">
    <location>
        <begin position="77"/>
        <end position="98"/>
    </location>
</feature>
<dbReference type="Pfam" id="PF09685">
    <property type="entry name" value="MamF_MmsF"/>
    <property type="match status" value="1"/>
</dbReference>
<evidence type="ECO:0000256" key="3">
    <source>
        <dbReference type="ARBA" id="ARBA00022989"/>
    </source>
</evidence>
<dbReference type="InterPro" id="IPR019109">
    <property type="entry name" value="MamF_MmsF"/>
</dbReference>
<dbReference type="EMBL" id="BMKM01000001">
    <property type="protein sequence ID" value="GGE09367.1"/>
    <property type="molecule type" value="Genomic_DNA"/>
</dbReference>